<dbReference type="PANTHER" id="PTHR10598:SF0">
    <property type="entry name" value="SET1_ASH2 HISTONE METHYLTRANSFERASE COMPLEX SUBUNIT ASH2"/>
    <property type="match status" value="1"/>
</dbReference>
<dbReference type="InParanoid" id="Q756M3"/>
<feature type="domain" description="SPRY" evidence="4">
    <location>
        <begin position="118"/>
        <end position="355"/>
    </location>
</feature>
<dbReference type="InterPro" id="IPR013320">
    <property type="entry name" value="ConA-like_dom_sf"/>
</dbReference>
<evidence type="ECO:0000256" key="3">
    <source>
        <dbReference type="ARBA" id="ARBA00038149"/>
    </source>
</evidence>
<dbReference type="SMART" id="SM00449">
    <property type="entry name" value="SPRY"/>
    <property type="match status" value="1"/>
</dbReference>
<dbReference type="EMBL" id="AE016818">
    <property type="protein sequence ID" value="AAS52912.1"/>
    <property type="molecule type" value="Genomic_DNA"/>
</dbReference>
<dbReference type="Proteomes" id="UP000000591">
    <property type="component" value="Chromosome V"/>
</dbReference>
<reference evidence="6" key="2">
    <citation type="journal article" date="2013" name="G3 (Bethesda)">
        <title>Genomes of Ashbya fungi isolated from insects reveal four mating-type loci, numerous translocations, lack of transposons, and distinct gene duplications.</title>
        <authorList>
            <person name="Dietrich F.S."/>
            <person name="Voegeli S."/>
            <person name="Kuo S."/>
            <person name="Philippsen P."/>
        </authorList>
    </citation>
    <scope>GENOME REANNOTATION</scope>
    <source>
        <strain evidence="6">ATCC 10895 / CBS 109.51 / FGSC 9923 / NRRL Y-1056</strain>
    </source>
</reference>
<evidence type="ECO:0000313" key="6">
    <source>
        <dbReference type="Proteomes" id="UP000000591"/>
    </source>
</evidence>
<name>Q756M3_EREGS</name>
<gene>
    <name evidence="5" type="ORF">AGOS_AER231W</name>
</gene>
<dbReference type="AlphaFoldDB" id="Q756M3"/>
<dbReference type="RefSeq" id="NP_985088.1">
    <property type="nucleotide sequence ID" value="NM_210442.1"/>
</dbReference>
<dbReference type="GeneID" id="4621298"/>
<protein>
    <submittedName>
        <fullName evidence="5">AER231Wp</fullName>
    </submittedName>
</protein>
<comment type="subcellular location">
    <subcellularLocation>
        <location evidence="1">Nucleus</location>
    </subcellularLocation>
</comment>
<dbReference type="InterPro" id="IPR043136">
    <property type="entry name" value="B30.2/SPRY_sf"/>
</dbReference>
<dbReference type="OMA" id="GFRYTYA"/>
<dbReference type="InterPro" id="IPR003877">
    <property type="entry name" value="SPRY_dom"/>
</dbReference>
<evidence type="ECO:0000259" key="4">
    <source>
        <dbReference type="SMART" id="SM00449"/>
    </source>
</evidence>
<dbReference type="GO" id="GO:0048188">
    <property type="term" value="C:Set1C/COMPASS complex"/>
    <property type="evidence" value="ECO:0000318"/>
    <property type="project" value="GO_Central"/>
</dbReference>
<dbReference type="PANTHER" id="PTHR10598">
    <property type="entry name" value="SET1/ASH2 HISTONE METHYLTRANSFERASE COMPLEX SUBUNIT ASH2"/>
    <property type="match status" value="1"/>
</dbReference>
<sequence>MSAPVISYQEGDLVYTNSDAARPAFPQFVVSHSLDGREFLTTEDTPLNKRHFIYQPCAPNPLLTQMKYCTSEYPYECSGINTMDRSDMLAMEAGSNDCVSVPASCGWRSGRCDVCLKEGMVYWEIELLAGGASAAGEGEDEKKNHQQALNSTPHVRFGIGRRECSLDTPVGCDFYGYGIRDNQLESVHDGKLSQVLPPTRLKPGDRIGLLLMLPSFDEQYEQAMEYTSYKVQALSVTPGNSEFAKKRNKSTNKEFQKALLRNHDPKNIIRDHIAIRYKNQLFFESTDYVRTTKPEYYTSDNRRRADFYQLKGSYLKVFLNGKELGNAFEGLQPFLPPFSELNYNEKFYMNHWKFHSEAIPSRGTDRNSILKNKYTNNGRLGYYPMVSCFNGGVVRIITRKSELKYWNFAVNEGIQRVHTLEELHQQQTGEDIALDIIDELELEAIYGSLKS</sequence>
<comment type="similarity">
    <text evidence="3">Belongs to the cclA family.</text>
</comment>
<dbReference type="HOGENOM" id="CLU_014420_4_1_1"/>
<dbReference type="SUPFAM" id="SSF49899">
    <property type="entry name" value="Concanavalin A-like lectins/glucanases"/>
    <property type="match status" value="1"/>
</dbReference>
<dbReference type="CDD" id="cd12872">
    <property type="entry name" value="SPRY_Ash2"/>
    <property type="match status" value="1"/>
</dbReference>
<dbReference type="KEGG" id="ago:AGOS_AER231W"/>
<keyword evidence="6" id="KW-1185">Reference proteome</keyword>
<dbReference type="STRING" id="284811.Q756M3"/>
<dbReference type="OrthoDB" id="10266026at2759"/>
<evidence type="ECO:0000256" key="1">
    <source>
        <dbReference type="ARBA" id="ARBA00004123"/>
    </source>
</evidence>
<dbReference type="Gene3D" id="2.60.120.920">
    <property type="match status" value="1"/>
</dbReference>
<organism evidence="5 6">
    <name type="scientific">Eremothecium gossypii (strain ATCC 10895 / CBS 109.51 / FGSC 9923 / NRRL Y-1056)</name>
    <name type="common">Yeast</name>
    <name type="synonym">Ashbya gossypii</name>
    <dbReference type="NCBI Taxonomy" id="284811"/>
    <lineage>
        <taxon>Eukaryota</taxon>
        <taxon>Fungi</taxon>
        <taxon>Dikarya</taxon>
        <taxon>Ascomycota</taxon>
        <taxon>Saccharomycotina</taxon>
        <taxon>Saccharomycetes</taxon>
        <taxon>Saccharomycetales</taxon>
        <taxon>Saccharomycetaceae</taxon>
        <taxon>Eremothecium</taxon>
    </lineage>
</organism>
<accession>Q756M3</accession>
<dbReference type="FunCoup" id="Q756M3">
    <property type="interactions" value="128"/>
</dbReference>
<proteinExistence type="inferred from homology"/>
<evidence type="ECO:0000256" key="2">
    <source>
        <dbReference type="ARBA" id="ARBA00023242"/>
    </source>
</evidence>
<reference evidence="5 6" key="1">
    <citation type="journal article" date="2004" name="Science">
        <title>The Ashbya gossypii genome as a tool for mapping the ancient Saccharomyces cerevisiae genome.</title>
        <authorList>
            <person name="Dietrich F.S."/>
            <person name="Voegeli S."/>
            <person name="Brachat S."/>
            <person name="Lerch A."/>
            <person name="Gates K."/>
            <person name="Steiner S."/>
            <person name="Mohr C."/>
            <person name="Pohlmann R."/>
            <person name="Luedi P."/>
            <person name="Choi S."/>
            <person name="Wing R.A."/>
            <person name="Flavier A."/>
            <person name="Gaffney T.D."/>
            <person name="Philippsen P."/>
        </authorList>
    </citation>
    <scope>NUCLEOTIDE SEQUENCE [LARGE SCALE GENOMIC DNA]</scope>
    <source>
        <strain evidence="6">ATCC 10895 / CBS 109.51 / FGSC 9923 / NRRL Y-1056</strain>
    </source>
</reference>
<evidence type="ECO:0000313" key="5">
    <source>
        <dbReference type="EMBL" id="AAS52912.1"/>
    </source>
</evidence>
<keyword evidence="2" id="KW-0539">Nucleus</keyword>
<dbReference type="InterPro" id="IPR037353">
    <property type="entry name" value="ASH2"/>
</dbReference>
<dbReference type="GO" id="GO:0000976">
    <property type="term" value="F:transcription cis-regulatory region binding"/>
    <property type="evidence" value="ECO:0000318"/>
    <property type="project" value="GO_Central"/>
</dbReference>
<dbReference type="eggNOG" id="KOG2626">
    <property type="taxonomic scope" value="Eukaryota"/>
</dbReference>